<keyword evidence="3" id="KW-1133">Transmembrane helix</keyword>
<dbReference type="EMBL" id="JARBDR010000813">
    <property type="protein sequence ID" value="KAJ8305360.1"/>
    <property type="molecule type" value="Genomic_DNA"/>
</dbReference>
<evidence type="ECO:0000259" key="4">
    <source>
        <dbReference type="SMART" id="SM01307"/>
    </source>
</evidence>
<dbReference type="Pfam" id="PF14666">
    <property type="entry name" value="RICTOR_M"/>
    <property type="match status" value="1"/>
</dbReference>
<evidence type="ECO:0000259" key="5">
    <source>
        <dbReference type="SMART" id="SM01310"/>
    </source>
</evidence>
<dbReference type="InterPro" id="IPR029452">
    <property type="entry name" value="RICTOR_V"/>
</dbReference>
<keyword evidence="3" id="KW-0472">Membrane</keyword>
<evidence type="ECO:0008006" key="8">
    <source>
        <dbReference type="Google" id="ProtNLM"/>
    </source>
</evidence>
<dbReference type="InterPro" id="IPR028268">
    <property type="entry name" value="Pianissimo_fam"/>
</dbReference>
<evidence type="ECO:0000313" key="7">
    <source>
        <dbReference type="Proteomes" id="UP001217089"/>
    </source>
</evidence>
<dbReference type="SMART" id="SM01303">
    <property type="entry name" value="RasGEF_N_2"/>
    <property type="match status" value="1"/>
</dbReference>
<proteinExistence type="inferred from homology"/>
<feature type="compositionally biased region" description="Basic and acidic residues" evidence="2">
    <location>
        <begin position="946"/>
        <end position="962"/>
    </location>
</feature>
<name>A0ABQ9EJJ5_TEGGR</name>
<dbReference type="Proteomes" id="UP001217089">
    <property type="component" value="Unassembled WGS sequence"/>
</dbReference>
<feature type="compositionally biased region" description="Polar residues" evidence="2">
    <location>
        <begin position="995"/>
        <end position="1010"/>
    </location>
</feature>
<evidence type="ECO:0000256" key="3">
    <source>
        <dbReference type="SAM" id="Phobius"/>
    </source>
</evidence>
<feature type="transmembrane region" description="Helical" evidence="3">
    <location>
        <begin position="107"/>
        <end position="128"/>
    </location>
</feature>
<sequence>MAIVTIMRSWPGIIRFCRPDGSGLQSLIGILYLPYTEIREGIVEILFDIFRLQTPTDTDDIAIALLSVDPSEMRENWQLTDGFVAEEGRELLPHMAKIRPNLVENHLALLLSAWIGAGLLGALVEVIITSEPNLFIRTTVLLGKLLHLASTLMPHECSQHNYCLPTLVALASSQDASSRQRHRAREAVYYLDRLHTLRKRGLVPCSLFLDQLIQRTSGRKATHTKSFHINKDKLQDTYLVKVHHPHEDLITQSIKDSQVLNTKDSINWDWDLIGAILKFTDEKIRKLDDQLHIRYIKRLVYFFKPTNHLFSRLEMTNERSEKIAYIGCQLVDFLIESDQEEASKLITEFLNDIGQCLSEIAMQHIVPESVLSPSNVINTCSRYYFLYLGRFSATARGDRYLEKTGIFQYLLDIVGITNQDCYIKVITSSLNYSREGNTRPILAKALCSSTESSRLYCTNLLRVLLRIGVQGFSNWGMELLVGQLYDQSKPVAMAALNVMEESCDVETCLNSLVKLRPSCLHLGEKGVLMLCRFISTTKGFRSLMEANYLNNELQKWYKSFNCKYVLIVEELLNEALTTYEKTYEGSYTRRSSQRRPKKDAFLPVHLYGQLTQHKEGFHLLQSQEYMEEYFQCIRTQVLVTDQDVLMLKTALWAVGHIGSSSWGVNWLDEEKLLPEIVRLAEECGVFSIRGTSFYVLGLIASTREGAEYLTQLGWESCWNTREERWPVIEDKTLLLADIDDTMSESNYSVFSGSKSEFDQRSHQSPGVMSTSLFFIEEEEKLSSKESGCDTDILTCDNNNSIKSSPITIPKKSGFIGRSKTLPLESTGFRRFKSLPIRPHTFRGFMSLSSNEDRYFKEDFNVHKRDKHTDTIHQQSTSLDEKMLTRTEIPVTSKGEISNVISSIPVIRLTASDKEKNSSGDKSSKSSAITLQEEDEEEEEELGIKFSVEESKKSDSLDSKTPRAVEQFIKRSPNLKEGRSSSSDSSRTSKSRADSFNTDSTTSGISSCESGPTTCFSSDVISLSPIASSTTIDTVGLSQLQNLDTRDFIHPSTVRRKSLNLSRVPSVRKQQGSSAYGILSSSKLLEGYSAENAIVYTTNRDALGYATWRSIRRQRAVSSDVESDLGIDNLFDEENIGFRSRRSSIESKKSVDTYNFRLSGLPRNSSAVSLPDQDSRPSSPYSTTTKTILHCRKPHTGEAEFHGLTLPVDINMLFQVHEGEDKRCQSVSLQQKSKRYCQENGG</sequence>
<gene>
    <name evidence="6" type="ORF">KUTeg_015905</name>
</gene>
<dbReference type="InterPro" id="IPR016024">
    <property type="entry name" value="ARM-type_fold"/>
</dbReference>
<evidence type="ECO:0000256" key="2">
    <source>
        <dbReference type="SAM" id="MobiDB-lite"/>
    </source>
</evidence>
<feature type="compositionally biased region" description="Basic and acidic residues" evidence="2">
    <location>
        <begin position="911"/>
        <end position="923"/>
    </location>
</feature>
<dbReference type="Pfam" id="PF14663">
    <property type="entry name" value="RasGEF_N_2"/>
    <property type="match status" value="1"/>
</dbReference>
<dbReference type="InterPro" id="IPR028267">
    <property type="entry name" value="Pianissimo_N"/>
</dbReference>
<dbReference type="SMART" id="SM01307">
    <property type="entry name" value="RICTOR_M"/>
    <property type="match status" value="1"/>
</dbReference>
<feature type="domain" description="Rapamycin-insensitive companion of mTOR" evidence="5">
    <location>
        <begin position="644"/>
        <end position="716"/>
    </location>
</feature>
<dbReference type="PANTHER" id="PTHR13298:SF11">
    <property type="entry name" value="RAPAMYCIN-INSENSITIVE COMPANION OF MTOR"/>
    <property type="match status" value="1"/>
</dbReference>
<dbReference type="SUPFAM" id="SSF48371">
    <property type="entry name" value="ARM repeat"/>
    <property type="match status" value="1"/>
</dbReference>
<feature type="compositionally biased region" description="Acidic residues" evidence="2">
    <location>
        <begin position="931"/>
        <end position="940"/>
    </location>
</feature>
<dbReference type="PANTHER" id="PTHR13298">
    <property type="entry name" value="CYTOSOLIC REGULATOR PIANISSIMO"/>
    <property type="match status" value="1"/>
</dbReference>
<dbReference type="InterPro" id="IPR029451">
    <property type="entry name" value="RICTOR_M"/>
</dbReference>
<comment type="similarity">
    <text evidence="1">Belongs to the RICTOR family.</text>
</comment>
<reference evidence="6 7" key="1">
    <citation type="submission" date="2022-12" db="EMBL/GenBank/DDBJ databases">
        <title>Chromosome-level genome of Tegillarca granosa.</title>
        <authorList>
            <person name="Kim J."/>
        </authorList>
    </citation>
    <scope>NUCLEOTIDE SEQUENCE [LARGE SCALE GENOMIC DNA]</scope>
    <source>
        <strain evidence="6">Teg-2019</strain>
        <tissue evidence="6">Adductor muscle</tissue>
    </source>
</reference>
<feature type="region of interest" description="Disordered" evidence="2">
    <location>
        <begin position="1164"/>
        <end position="1184"/>
    </location>
</feature>
<evidence type="ECO:0000313" key="6">
    <source>
        <dbReference type="EMBL" id="KAJ8305360.1"/>
    </source>
</evidence>
<organism evidence="6 7">
    <name type="scientific">Tegillarca granosa</name>
    <name type="common">Malaysian cockle</name>
    <name type="synonym">Anadara granosa</name>
    <dbReference type="NCBI Taxonomy" id="220873"/>
    <lineage>
        <taxon>Eukaryota</taxon>
        <taxon>Metazoa</taxon>
        <taxon>Spiralia</taxon>
        <taxon>Lophotrochozoa</taxon>
        <taxon>Mollusca</taxon>
        <taxon>Bivalvia</taxon>
        <taxon>Autobranchia</taxon>
        <taxon>Pteriomorphia</taxon>
        <taxon>Arcoida</taxon>
        <taxon>Arcoidea</taxon>
        <taxon>Arcidae</taxon>
        <taxon>Tegillarca</taxon>
    </lineage>
</organism>
<dbReference type="Pfam" id="PF14668">
    <property type="entry name" value="RICTOR_V"/>
    <property type="match status" value="1"/>
</dbReference>
<dbReference type="SMART" id="SM01310">
    <property type="entry name" value="RICTOR_V"/>
    <property type="match status" value="1"/>
</dbReference>
<feature type="compositionally biased region" description="Polar residues" evidence="2">
    <location>
        <begin position="1175"/>
        <end position="1184"/>
    </location>
</feature>
<accession>A0ABQ9EJJ5</accession>
<dbReference type="InterPro" id="IPR029453">
    <property type="entry name" value="Rictor_IV"/>
</dbReference>
<feature type="region of interest" description="Disordered" evidence="2">
    <location>
        <begin position="911"/>
        <end position="1010"/>
    </location>
</feature>
<comment type="caution">
    <text evidence="6">The sequence shown here is derived from an EMBL/GenBank/DDBJ whole genome shotgun (WGS) entry which is preliminary data.</text>
</comment>
<protein>
    <recommendedName>
        <fullName evidence="8">Rapamycin-insensitive companion of mTOR</fullName>
    </recommendedName>
</protein>
<keyword evidence="7" id="KW-1185">Reference proteome</keyword>
<keyword evidence="3" id="KW-0812">Transmembrane</keyword>
<dbReference type="Pfam" id="PF14664">
    <property type="entry name" value="RICTOR_N"/>
    <property type="match status" value="1"/>
</dbReference>
<feature type="domain" description="Rapamycin-insensitive companion of mTOR middle" evidence="4">
    <location>
        <begin position="245"/>
        <end position="467"/>
    </location>
</feature>
<evidence type="ECO:0000256" key="1">
    <source>
        <dbReference type="ARBA" id="ARBA00008878"/>
    </source>
</evidence>